<evidence type="ECO:0000313" key="2">
    <source>
        <dbReference type="EMBL" id="GEU33944.1"/>
    </source>
</evidence>
<dbReference type="AlphaFoldDB" id="A0A6L2JE07"/>
<dbReference type="GO" id="GO:0003964">
    <property type="term" value="F:RNA-directed DNA polymerase activity"/>
    <property type="evidence" value="ECO:0007669"/>
    <property type="project" value="UniProtKB-KW"/>
</dbReference>
<feature type="region of interest" description="Disordered" evidence="1">
    <location>
        <begin position="237"/>
        <end position="263"/>
    </location>
</feature>
<proteinExistence type="predicted"/>
<dbReference type="PANTHER" id="PTHR46148">
    <property type="entry name" value="CHROMO DOMAIN-CONTAINING PROTEIN"/>
    <property type="match status" value="1"/>
</dbReference>
<keyword evidence="2" id="KW-0695">RNA-directed DNA polymerase</keyword>
<dbReference type="PANTHER" id="PTHR46148:SF59">
    <property type="entry name" value="NUCLEOTIDYLTRANSFERASE, RIBONUCLEASE H"/>
    <property type="match status" value="1"/>
</dbReference>
<sequence>MFYVSKLKKCMADEPLAIPLDEIQVDDKLNFIKEHVEIINREIKRLKKSRILIVKVRWNSRRGPEFTWEREDQMPKKGRSLCFVLEMLKNVTPLDTYSVQAPPGGVTGHVWGCDRLVSRAKVIWNQVVYLGPVAPEVGAAAVASPVRVLELDTYSSSEADPSKSSPPPVSIAPMVSPFLALIAWKSVRPLPSHRLALRYTSHQLDHFTSGSSSGHSSSDHSSSGHSISVYFLPGHASPDTTSSTKDSSSKSSAGPSHKRCRSPAAIVTSSTHATRVLVPSRADLLPPRKTFRDSISIQDSVEKDIDTDVLEAIKADATAVVVAVDRDVKARVDAGIDMEVGVRIDVEDEVESSNRGTMKVGVDVAARIDIPDGILMPDDVEHLEQLKFEGYGPKTSNTVSEDISNEIKESPDAPLVKELVSDDKLEKKIVFPTVAKIEFVRPKQQEKPVRKLVKYAEMYRSQCPRRNQRNWNNQKS</sequence>
<comment type="caution">
    <text evidence="2">The sequence shown here is derived from an EMBL/GenBank/DDBJ whole genome shotgun (WGS) entry which is preliminary data.</text>
</comment>
<name>A0A6L2JE07_TANCI</name>
<gene>
    <name evidence="2" type="ORF">Tci_005922</name>
</gene>
<protein>
    <submittedName>
        <fullName evidence="2">Putative reverse transcriptase domain-containing protein</fullName>
    </submittedName>
</protein>
<reference evidence="2" key="1">
    <citation type="journal article" date="2019" name="Sci. Rep.">
        <title>Draft genome of Tanacetum cinerariifolium, the natural source of mosquito coil.</title>
        <authorList>
            <person name="Yamashiro T."/>
            <person name="Shiraishi A."/>
            <person name="Satake H."/>
            <person name="Nakayama K."/>
        </authorList>
    </citation>
    <scope>NUCLEOTIDE SEQUENCE</scope>
</reference>
<keyword evidence="2" id="KW-0808">Transferase</keyword>
<accession>A0A6L2JE07</accession>
<evidence type="ECO:0000256" key="1">
    <source>
        <dbReference type="SAM" id="MobiDB-lite"/>
    </source>
</evidence>
<dbReference type="EMBL" id="BKCJ010000520">
    <property type="protein sequence ID" value="GEU33944.1"/>
    <property type="molecule type" value="Genomic_DNA"/>
</dbReference>
<organism evidence="2">
    <name type="scientific">Tanacetum cinerariifolium</name>
    <name type="common">Dalmatian daisy</name>
    <name type="synonym">Chrysanthemum cinerariifolium</name>
    <dbReference type="NCBI Taxonomy" id="118510"/>
    <lineage>
        <taxon>Eukaryota</taxon>
        <taxon>Viridiplantae</taxon>
        <taxon>Streptophyta</taxon>
        <taxon>Embryophyta</taxon>
        <taxon>Tracheophyta</taxon>
        <taxon>Spermatophyta</taxon>
        <taxon>Magnoliopsida</taxon>
        <taxon>eudicotyledons</taxon>
        <taxon>Gunneridae</taxon>
        <taxon>Pentapetalae</taxon>
        <taxon>asterids</taxon>
        <taxon>campanulids</taxon>
        <taxon>Asterales</taxon>
        <taxon>Asteraceae</taxon>
        <taxon>Asteroideae</taxon>
        <taxon>Anthemideae</taxon>
        <taxon>Anthemidinae</taxon>
        <taxon>Tanacetum</taxon>
    </lineage>
</organism>
<feature type="compositionally biased region" description="Low complexity" evidence="1">
    <location>
        <begin position="237"/>
        <end position="255"/>
    </location>
</feature>
<keyword evidence="2" id="KW-0548">Nucleotidyltransferase</keyword>